<name>A0A1M4VRP0_9LACT</name>
<reference evidence="2 3" key="1">
    <citation type="submission" date="2016-11" db="EMBL/GenBank/DDBJ databases">
        <authorList>
            <person name="Jaros S."/>
            <person name="Januszkiewicz K."/>
            <person name="Wedrychowicz H."/>
        </authorList>
    </citation>
    <scope>NUCLEOTIDE SEQUENCE [LARGE SCALE GENOMIC DNA]</scope>
    <source>
        <strain evidence="2 3">DSM 15692</strain>
    </source>
</reference>
<dbReference type="RefSeq" id="WP_073297239.1">
    <property type="nucleotide sequence ID" value="NZ_FQUF01000012.1"/>
</dbReference>
<protein>
    <recommendedName>
        <fullName evidence="4">DUF340 domain-containing protein</fullName>
    </recommendedName>
</protein>
<gene>
    <name evidence="2" type="ORF">SAMN02745249_00999</name>
</gene>
<dbReference type="EMBL" id="FQUF01000012">
    <property type="protein sequence ID" value="SHE71530.1"/>
    <property type="molecule type" value="Genomic_DNA"/>
</dbReference>
<feature type="transmembrane region" description="Helical" evidence="1">
    <location>
        <begin position="92"/>
        <end position="111"/>
    </location>
</feature>
<dbReference type="AlphaFoldDB" id="A0A1M4VRP0"/>
<dbReference type="STRING" id="1121025.SAMN02745249_00999"/>
<feature type="transmembrane region" description="Helical" evidence="1">
    <location>
        <begin position="9"/>
        <end position="28"/>
    </location>
</feature>
<feature type="transmembrane region" description="Helical" evidence="1">
    <location>
        <begin position="123"/>
        <end position="146"/>
    </location>
</feature>
<feature type="transmembrane region" description="Helical" evidence="1">
    <location>
        <begin position="34"/>
        <end position="51"/>
    </location>
</feature>
<keyword evidence="1" id="KW-0472">Membrane</keyword>
<keyword evidence="1" id="KW-0812">Transmembrane</keyword>
<feature type="transmembrane region" description="Helical" evidence="1">
    <location>
        <begin position="63"/>
        <end position="86"/>
    </location>
</feature>
<keyword evidence="1" id="KW-1133">Transmembrane helix</keyword>
<dbReference type="Proteomes" id="UP000184128">
    <property type="component" value="Unassembled WGS sequence"/>
</dbReference>
<evidence type="ECO:0000313" key="3">
    <source>
        <dbReference type="Proteomes" id="UP000184128"/>
    </source>
</evidence>
<evidence type="ECO:0008006" key="4">
    <source>
        <dbReference type="Google" id="ProtNLM"/>
    </source>
</evidence>
<accession>A0A1M4VRP0</accession>
<evidence type="ECO:0000313" key="2">
    <source>
        <dbReference type="EMBL" id="SHE71530.1"/>
    </source>
</evidence>
<sequence length="152" mass="16120">MKKIISEQAFLLILVSTIIIMTNILGYSMPIRDSILGVGVLAIIALMGLIINKIMSRFIKLPAMMYVSLLGLLLASPVSPVSELVIGTTSNVAFLAPTTALGAFAGISLGKDIKDFAKMSWKLVILTIFVITGTFLGSVTIAHVVLKLTGAI</sequence>
<organism evidence="2 3">
    <name type="scientific">Atopostipes suicloacalis DSM 15692</name>
    <dbReference type="NCBI Taxonomy" id="1121025"/>
    <lineage>
        <taxon>Bacteria</taxon>
        <taxon>Bacillati</taxon>
        <taxon>Bacillota</taxon>
        <taxon>Bacilli</taxon>
        <taxon>Lactobacillales</taxon>
        <taxon>Carnobacteriaceae</taxon>
        <taxon>Atopostipes</taxon>
    </lineage>
</organism>
<dbReference type="OrthoDB" id="6443879at2"/>
<evidence type="ECO:0000256" key="1">
    <source>
        <dbReference type="SAM" id="Phobius"/>
    </source>
</evidence>
<proteinExistence type="predicted"/>
<keyword evidence="3" id="KW-1185">Reference proteome</keyword>